<evidence type="ECO:0000313" key="13">
    <source>
        <dbReference type="EMBL" id="KAG9447488.1"/>
    </source>
</evidence>
<dbReference type="Pfam" id="PF00067">
    <property type="entry name" value="p450"/>
    <property type="match status" value="1"/>
</dbReference>
<dbReference type="InterPro" id="IPR050665">
    <property type="entry name" value="Cytochrome_P450_Monooxygen"/>
</dbReference>
<dbReference type="GO" id="GO:0005506">
    <property type="term" value="F:iron ion binding"/>
    <property type="evidence" value="ECO:0007669"/>
    <property type="project" value="InterPro"/>
</dbReference>
<evidence type="ECO:0000313" key="14">
    <source>
        <dbReference type="Proteomes" id="UP000825729"/>
    </source>
</evidence>
<keyword evidence="8 11" id="KW-0408">Iron</keyword>
<sequence>MGYLGVAVLCLCFVTWVSRVVYSIWWKPMKLERLLRKQGIVGPPHKLIYGNLNEIAAENHKARSEPMPFSHNIVTRVAPYLQHSAEKYGKLFVIWFGTHPRVTLFDPDLIREVLSNKFGHFEKPKANPFVKLFVGGLAIHEGEKWAKHRRIINPAFHVEKIKRMLPSFSASCEELITKWQKVMDPDHGCSCEVNVWPELQQLTGDVISRSAFGSNYKEGNRIFKLQSEQAALMMQAANSIYFPGFQYVPTKKNLRRKEIDREVRTLLTGIIKKKEKAMKMGESATDDLLGLLIETNLKESDIDVEGGKSKRLTVEDVIEECKLFYFAGQETTSVLLTWTMIVLSVHSDWQARAREEVLQIFGKNKPDYDGLSRLKIVSMILYEVLRLYPPVVNLIRTPVRREMKIGGGITIPTGVQLCLPILLVHHDKEIWGEDADEFNPERFSKGVSNASKYQTAFVPFGWGPRICIGQNFALTEAKLALSMILQNFWFELSPAYVHAPFSVVTIQPQHGAQINLHRI</sequence>
<evidence type="ECO:0000256" key="10">
    <source>
        <dbReference type="ARBA" id="ARBA00023136"/>
    </source>
</evidence>
<dbReference type="GO" id="GO:0004497">
    <property type="term" value="F:monooxygenase activity"/>
    <property type="evidence" value="ECO:0007669"/>
    <property type="project" value="UniProtKB-KW"/>
</dbReference>
<gene>
    <name evidence="13" type="ORF">H6P81_013616</name>
</gene>
<evidence type="ECO:0000256" key="9">
    <source>
        <dbReference type="ARBA" id="ARBA00023033"/>
    </source>
</evidence>
<keyword evidence="5 11" id="KW-0479">Metal-binding</keyword>
<proteinExistence type="inferred from homology"/>
<dbReference type="InterPro" id="IPR036396">
    <property type="entry name" value="Cyt_P450_sf"/>
</dbReference>
<name>A0AAV7EF69_ARIFI</name>
<comment type="subcellular location">
    <subcellularLocation>
        <location evidence="1">Membrane</location>
    </subcellularLocation>
</comment>
<keyword evidence="3 11" id="KW-0349">Heme</keyword>
<feature type="binding site" description="axial binding residue" evidence="11">
    <location>
        <position position="467"/>
    </location>
    <ligand>
        <name>heme</name>
        <dbReference type="ChEBI" id="CHEBI:30413"/>
    </ligand>
    <ligandPart>
        <name>Fe</name>
        <dbReference type="ChEBI" id="CHEBI:18248"/>
    </ligandPart>
</feature>
<keyword evidence="7 12" id="KW-0560">Oxidoreductase</keyword>
<keyword evidence="10" id="KW-0472">Membrane</keyword>
<dbReference type="EMBL" id="JAINDJ010000005">
    <property type="protein sequence ID" value="KAG9447488.1"/>
    <property type="molecule type" value="Genomic_DNA"/>
</dbReference>
<keyword evidence="6" id="KW-1133">Transmembrane helix</keyword>
<dbReference type="SUPFAM" id="SSF48264">
    <property type="entry name" value="Cytochrome P450"/>
    <property type="match status" value="1"/>
</dbReference>
<dbReference type="InterPro" id="IPR001128">
    <property type="entry name" value="Cyt_P450"/>
</dbReference>
<dbReference type="CDD" id="cd20642">
    <property type="entry name" value="CYP72"/>
    <property type="match status" value="1"/>
</dbReference>
<evidence type="ECO:0008006" key="15">
    <source>
        <dbReference type="Google" id="ProtNLM"/>
    </source>
</evidence>
<evidence type="ECO:0000256" key="4">
    <source>
        <dbReference type="ARBA" id="ARBA00022692"/>
    </source>
</evidence>
<evidence type="ECO:0000256" key="7">
    <source>
        <dbReference type="ARBA" id="ARBA00023002"/>
    </source>
</evidence>
<dbReference type="Gene3D" id="1.10.630.10">
    <property type="entry name" value="Cytochrome P450"/>
    <property type="match status" value="1"/>
</dbReference>
<dbReference type="InterPro" id="IPR017972">
    <property type="entry name" value="Cyt_P450_CS"/>
</dbReference>
<evidence type="ECO:0000256" key="6">
    <source>
        <dbReference type="ARBA" id="ARBA00022989"/>
    </source>
</evidence>
<dbReference type="Proteomes" id="UP000825729">
    <property type="component" value="Unassembled WGS sequence"/>
</dbReference>
<evidence type="ECO:0000256" key="5">
    <source>
        <dbReference type="ARBA" id="ARBA00022723"/>
    </source>
</evidence>
<evidence type="ECO:0000256" key="11">
    <source>
        <dbReference type="PIRSR" id="PIRSR602401-1"/>
    </source>
</evidence>
<dbReference type="PRINTS" id="PR00463">
    <property type="entry name" value="EP450I"/>
</dbReference>
<dbReference type="FunFam" id="1.10.630.10:FF:000029">
    <property type="entry name" value="Cytochrome P450 734A1"/>
    <property type="match status" value="1"/>
</dbReference>
<dbReference type="PRINTS" id="PR00385">
    <property type="entry name" value="P450"/>
</dbReference>
<reference evidence="13 14" key="1">
    <citation type="submission" date="2021-07" db="EMBL/GenBank/DDBJ databases">
        <title>The Aristolochia fimbriata genome: insights into angiosperm evolution, floral development and chemical biosynthesis.</title>
        <authorList>
            <person name="Jiao Y."/>
        </authorList>
    </citation>
    <scope>NUCLEOTIDE SEQUENCE [LARGE SCALE GENOMIC DNA]</scope>
    <source>
        <strain evidence="13">IBCAS-2021</strain>
        <tissue evidence="13">Leaf</tissue>
    </source>
</reference>
<protein>
    <recommendedName>
        <fullName evidence="15">Cytochrome P450</fullName>
    </recommendedName>
</protein>
<dbReference type="PANTHER" id="PTHR24282:SF255">
    <property type="entry name" value="CYTOCHROME P450 72A11-RELATED"/>
    <property type="match status" value="1"/>
</dbReference>
<comment type="cofactor">
    <cofactor evidence="11">
        <name>heme</name>
        <dbReference type="ChEBI" id="CHEBI:30413"/>
    </cofactor>
</comment>
<evidence type="ECO:0000256" key="12">
    <source>
        <dbReference type="RuleBase" id="RU000461"/>
    </source>
</evidence>
<evidence type="ECO:0000256" key="3">
    <source>
        <dbReference type="ARBA" id="ARBA00022617"/>
    </source>
</evidence>
<dbReference type="GO" id="GO:0016020">
    <property type="term" value="C:membrane"/>
    <property type="evidence" value="ECO:0007669"/>
    <property type="project" value="UniProtKB-SubCell"/>
</dbReference>
<comment type="similarity">
    <text evidence="2 12">Belongs to the cytochrome P450 family.</text>
</comment>
<dbReference type="GO" id="GO:0016705">
    <property type="term" value="F:oxidoreductase activity, acting on paired donors, with incorporation or reduction of molecular oxygen"/>
    <property type="evidence" value="ECO:0007669"/>
    <property type="project" value="InterPro"/>
</dbReference>
<keyword evidence="14" id="KW-1185">Reference proteome</keyword>
<keyword evidence="9 12" id="KW-0503">Monooxygenase</keyword>
<accession>A0AAV7EF69</accession>
<organism evidence="13 14">
    <name type="scientific">Aristolochia fimbriata</name>
    <name type="common">White veined hardy Dutchman's pipe vine</name>
    <dbReference type="NCBI Taxonomy" id="158543"/>
    <lineage>
        <taxon>Eukaryota</taxon>
        <taxon>Viridiplantae</taxon>
        <taxon>Streptophyta</taxon>
        <taxon>Embryophyta</taxon>
        <taxon>Tracheophyta</taxon>
        <taxon>Spermatophyta</taxon>
        <taxon>Magnoliopsida</taxon>
        <taxon>Magnoliidae</taxon>
        <taxon>Piperales</taxon>
        <taxon>Aristolochiaceae</taxon>
        <taxon>Aristolochia</taxon>
    </lineage>
</organism>
<evidence type="ECO:0000256" key="1">
    <source>
        <dbReference type="ARBA" id="ARBA00004370"/>
    </source>
</evidence>
<dbReference type="PROSITE" id="PS00086">
    <property type="entry name" value="CYTOCHROME_P450"/>
    <property type="match status" value="1"/>
</dbReference>
<dbReference type="InterPro" id="IPR002401">
    <property type="entry name" value="Cyt_P450_E_grp-I"/>
</dbReference>
<dbReference type="PANTHER" id="PTHR24282">
    <property type="entry name" value="CYTOCHROME P450 FAMILY MEMBER"/>
    <property type="match status" value="1"/>
</dbReference>
<dbReference type="GO" id="GO:0020037">
    <property type="term" value="F:heme binding"/>
    <property type="evidence" value="ECO:0007669"/>
    <property type="project" value="InterPro"/>
</dbReference>
<evidence type="ECO:0000256" key="2">
    <source>
        <dbReference type="ARBA" id="ARBA00010617"/>
    </source>
</evidence>
<keyword evidence="4" id="KW-0812">Transmembrane</keyword>
<evidence type="ECO:0000256" key="8">
    <source>
        <dbReference type="ARBA" id="ARBA00023004"/>
    </source>
</evidence>
<comment type="caution">
    <text evidence="13">The sequence shown here is derived from an EMBL/GenBank/DDBJ whole genome shotgun (WGS) entry which is preliminary data.</text>
</comment>
<dbReference type="AlphaFoldDB" id="A0AAV7EF69"/>